<dbReference type="InterPro" id="IPR041633">
    <property type="entry name" value="Polbeta"/>
</dbReference>
<protein>
    <submittedName>
        <fullName evidence="2">Predicted nucleotidyltransferase</fullName>
    </submittedName>
</protein>
<dbReference type="SUPFAM" id="SSF81301">
    <property type="entry name" value="Nucleotidyltransferase"/>
    <property type="match status" value="1"/>
</dbReference>
<reference evidence="3" key="1">
    <citation type="submission" date="2016-10" db="EMBL/GenBank/DDBJ databases">
        <authorList>
            <person name="Varghese N."/>
            <person name="Submissions S."/>
        </authorList>
    </citation>
    <scope>NUCLEOTIDE SEQUENCE [LARGE SCALE GENOMIC DNA]</scope>
    <source>
        <strain evidence="3">CGMCC 1.6444</strain>
    </source>
</reference>
<sequence>MSLPQIDTSQSVDLLRDALSTLQAIYLFGSQATGEANAESDVDLAILLPRPLSAAQRWALAGELAERLNREVDLVDLRQASTVLQQQVLSEGRRLWACGSEADEFELMVQSEYWDLAIQRRGLIDDIKQRGSVHGG</sequence>
<dbReference type="PANTHER" id="PTHR43852:SF2">
    <property type="entry name" value="PROTEIN ADENYLYLTRANSFERASE MNTA"/>
    <property type="match status" value="1"/>
</dbReference>
<evidence type="ECO:0000313" key="2">
    <source>
        <dbReference type="EMBL" id="SDO10494.1"/>
    </source>
</evidence>
<dbReference type="GO" id="GO:0016740">
    <property type="term" value="F:transferase activity"/>
    <property type="evidence" value="ECO:0007669"/>
    <property type="project" value="UniProtKB-KW"/>
</dbReference>
<keyword evidence="2" id="KW-0808">Transferase</keyword>
<evidence type="ECO:0000259" key="1">
    <source>
        <dbReference type="Pfam" id="PF18765"/>
    </source>
</evidence>
<organism evidence="2 3">
    <name type="scientific">Halomonas shengliensis</name>
    <dbReference type="NCBI Taxonomy" id="419597"/>
    <lineage>
        <taxon>Bacteria</taxon>
        <taxon>Pseudomonadati</taxon>
        <taxon>Pseudomonadota</taxon>
        <taxon>Gammaproteobacteria</taxon>
        <taxon>Oceanospirillales</taxon>
        <taxon>Halomonadaceae</taxon>
        <taxon>Halomonas</taxon>
    </lineage>
</organism>
<feature type="domain" description="Polymerase beta nucleotidyltransferase" evidence="1">
    <location>
        <begin position="21"/>
        <end position="96"/>
    </location>
</feature>
<proteinExistence type="predicted"/>
<dbReference type="AlphaFoldDB" id="A0A1H0GUJ0"/>
<accession>A0A1H0GUJ0</accession>
<dbReference type="CDD" id="cd05403">
    <property type="entry name" value="NT_KNTase_like"/>
    <property type="match status" value="1"/>
</dbReference>
<dbReference type="EMBL" id="FNIV01000003">
    <property type="protein sequence ID" value="SDO10494.1"/>
    <property type="molecule type" value="Genomic_DNA"/>
</dbReference>
<dbReference type="OrthoDB" id="9793109at2"/>
<keyword evidence="3" id="KW-1185">Reference proteome</keyword>
<dbReference type="InterPro" id="IPR043519">
    <property type="entry name" value="NT_sf"/>
</dbReference>
<dbReference type="PANTHER" id="PTHR43852">
    <property type="entry name" value="NUCLEOTIDYLTRANSFERASE"/>
    <property type="match status" value="1"/>
</dbReference>
<dbReference type="NCBIfam" id="NF047752">
    <property type="entry name" value="MntA_antitoxin"/>
    <property type="match status" value="1"/>
</dbReference>
<dbReference type="STRING" id="419597.SAMN04487957_103355"/>
<dbReference type="InterPro" id="IPR052930">
    <property type="entry name" value="TA_antitoxin_MntA"/>
</dbReference>
<dbReference type="Pfam" id="PF18765">
    <property type="entry name" value="Polbeta"/>
    <property type="match status" value="1"/>
</dbReference>
<dbReference type="RefSeq" id="WP_089677665.1">
    <property type="nucleotide sequence ID" value="NZ_FNIV01000003.1"/>
</dbReference>
<gene>
    <name evidence="2" type="ORF">SAMN04487957_103355</name>
</gene>
<dbReference type="Gene3D" id="3.30.460.10">
    <property type="entry name" value="Beta Polymerase, domain 2"/>
    <property type="match status" value="1"/>
</dbReference>
<evidence type="ECO:0000313" key="3">
    <source>
        <dbReference type="Proteomes" id="UP000199075"/>
    </source>
</evidence>
<dbReference type="Proteomes" id="UP000199075">
    <property type="component" value="Unassembled WGS sequence"/>
</dbReference>
<name>A0A1H0GUJ0_9GAMM</name>